<sequence length="136" mass="15056">MEYTQAEDDIQAIRTYFEDLAESNAAQFDASTLSYDCLDLSSLSATQCKSCQMVTGVQNVYKFKDVEANVVEIHMALLRLPQFTTDILITFNNTLHISEGSSSQLAESSSSQAAWTHQDFLALVQSLVIVNESLFG</sequence>
<dbReference type="OrthoDB" id="10255285at2759"/>
<dbReference type="Proteomes" id="UP000593567">
    <property type="component" value="Unassembled WGS sequence"/>
</dbReference>
<gene>
    <name evidence="5" type="ORF">EB796_012148</name>
    <name evidence="4" type="ORF">EB796_016887</name>
</gene>
<dbReference type="GO" id="GO:0005085">
    <property type="term" value="F:guanyl-nucleotide exchange factor activity"/>
    <property type="evidence" value="ECO:0007669"/>
    <property type="project" value="TreeGrafter"/>
</dbReference>
<organism evidence="5 6">
    <name type="scientific">Bugula neritina</name>
    <name type="common">Brown bryozoan</name>
    <name type="synonym">Sertularia neritina</name>
    <dbReference type="NCBI Taxonomy" id="10212"/>
    <lineage>
        <taxon>Eukaryota</taxon>
        <taxon>Metazoa</taxon>
        <taxon>Spiralia</taxon>
        <taxon>Lophotrochozoa</taxon>
        <taxon>Bryozoa</taxon>
        <taxon>Gymnolaemata</taxon>
        <taxon>Cheilostomatida</taxon>
        <taxon>Flustrina</taxon>
        <taxon>Buguloidea</taxon>
        <taxon>Bugulidae</taxon>
        <taxon>Bugula</taxon>
    </lineage>
</organism>
<dbReference type="GO" id="GO:0044325">
    <property type="term" value="F:transmembrane transporter binding"/>
    <property type="evidence" value="ECO:0007669"/>
    <property type="project" value="TreeGrafter"/>
</dbReference>
<dbReference type="GO" id="GO:0031267">
    <property type="term" value="F:small GTPase binding"/>
    <property type="evidence" value="ECO:0007669"/>
    <property type="project" value="TreeGrafter"/>
</dbReference>
<dbReference type="Pfam" id="PF04603">
    <property type="entry name" value="Mog1"/>
    <property type="match status" value="1"/>
</dbReference>
<dbReference type="InterPro" id="IPR016123">
    <property type="entry name" value="Mog1/PsbP_a/b/a-sand"/>
</dbReference>
<evidence type="ECO:0000313" key="6">
    <source>
        <dbReference type="Proteomes" id="UP000593567"/>
    </source>
</evidence>
<evidence type="ECO:0000313" key="4">
    <source>
        <dbReference type="EMBL" id="KAF6024804.1"/>
    </source>
</evidence>
<evidence type="ECO:0000313" key="5">
    <source>
        <dbReference type="EMBL" id="KAF6029579.1"/>
    </source>
</evidence>
<keyword evidence="6" id="KW-1185">Reference proteome</keyword>
<dbReference type="SUPFAM" id="SSF55724">
    <property type="entry name" value="Mog1p/PsbP-like"/>
    <property type="match status" value="1"/>
</dbReference>
<keyword evidence="2" id="KW-0813">Transport</keyword>
<keyword evidence="3" id="KW-0653">Protein transport</keyword>
<comment type="similarity">
    <text evidence="1">Belongs to the MOG1 family.</text>
</comment>
<dbReference type="AlphaFoldDB" id="A0A7J7JT87"/>
<dbReference type="EMBL" id="VXIV02002530">
    <property type="protein sequence ID" value="KAF6024804.1"/>
    <property type="molecule type" value="Genomic_DNA"/>
</dbReference>
<dbReference type="PANTHER" id="PTHR15837">
    <property type="entry name" value="RAN GUANINE NUCLEOTIDE RELEASE FACTOR"/>
    <property type="match status" value="1"/>
</dbReference>
<protein>
    <submittedName>
        <fullName evidence="5">RANGRF</fullName>
    </submittedName>
</protein>
<reference evidence="5 6" key="1">
    <citation type="submission" date="2019-09" db="EMBL/GenBank/DDBJ databases">
        <authorList>
            <person name="Raiko M."/>
            <person name="Komissarov A."/>
            <person name="Rhodes A."/>
            <person name="Kliver S."/>
            <person name="Lim-Fong G."/>
            <person name="Kwan J."/>
            <person name="O'Brien S.J."/>
            <person name="Lopez J.V."/>
        </authorList>
    </citation>
    <scope>NUCLEOTIDE SEQUENCE [LARGE SCALE GENOMIC DNA]</scope>
    <source>
        <strain evidence="5">Kwan_BN1</strain>
    </source>
</reference>
<dbReference type="GO" id="GO:0042391">
    <property type="term" value="P:regulation of membrane potential"/>
    <property type="evidence" value="ECO:0007669"/>
    <property type="project" value="TreeGrafter"/>
</dbReference>
<proteinExistence type="inferred from homology"/>
<evidence type="ECO:0000256" key="3">
    <source>
        <dbReference type="ARBA" id="ARBA00022927"/>
    </source>
</evidence>
<dbReference type="GO" id="GO:0017080">
    <property type="term" value="F:sodium channel regulator activity"/>
    <property type="evidence" value="ECO:0007669"/>
    <property type="project" value="TreeGrafter"/>
</dbReference>
<evidence type="ECO:0000256" key="1">
    <source>
        <dbReference type="ARBA" id="ARBA00010307"/>
    </source>
</evidence>
<name>A0A7J7JT87_BUGNE</name>
<dbReference type="InterPro" id="IPR007681">
    <property type="entry name" value="Mog1"/>
</dbReference>
<dbReference type="EMBL" id="VXIV02001809">
    <property type="protein sequence ID" value="KAF6029579.1"/>
    <property type="molecule type" value="Genomic_DNA"/>
</dbReference>
<evidence type="ECO:0000256" key="2">
    <source>
        <dbReference type="ARBA" id="ARBA00022448"/>
    </source>
</evidence>
<accession>A0A7J7JT87</accession>
<dbReference type="PANTHER" id="PTHR15837:SF0">
    <property type="entry name" value="RAN GUANINE NUCLEOTIDE RELEASE FACTOR"/>
    <property type="match status" value="1"/>
</dbReference>
<dbReference type="GO" id="GO:0005634">
    <property type="term" value="C:nucleus"/>
    <property type="evidence" value="ECO:0007669"/>
    <property type="project" value="TreeGrafter"/>
</dbReference>
<comment type="caution">
    <text evidence="5">The sequence shown here is derived from an EMBL/GenBank/DDBJ whole genome shotgun (WGS) entry which is preliminary data.</text>
</comment>
<dbReference type="Gene3D" id="3.40.1000.10">
    <property type="entry name" value="Mog1/PsbP, alpha/beta/alpha sandwich"/>
    <property type="match status" value="1"/>
</dbReference>
<reference evidence="5 6" key="2">
    <citation type="submission" date="2020-06" db="EMBL/GenBank/DDBJ databases">
        <title>Draft genome of Bugula neritina, a colonial animal packing powerful symbionts and potential medicines.</title>
        <authorList>
            <person name="Rayko M."/>
        </authorList>
    </citation>
    <scope>NUCLEOTIDE SEQUENCE [LARGE SCALE GENOMIC DNA]</scope>
    <source>
        <strain evidence="5">Kwan_BN1</strain>
    </source>
</reference>
<dbReference type="GO" id="GO:0006606">
    <property type="term" value="P:protein import into nucleus"/>
    <property type="evidence" value="ECO:0007669"/>
    <property type="project" value="TreeGrafter"/>
</dbReference>